<dbReference type="InterPro" id="IPR010982">
    <property type="entry name" value="Lambda_DNA-bd_dom_sf"/>
</dbReference>
<feature type="domain" description="HTH cro/C1-type" evidence="1">
    <location>
        <begin position="15"/>
        <end position="71"/>
    </location>
</feature>
<evidence type="ECO:0000313" key="2">
    <source>
        <dbReference type="EMBL" id="SDF61304.1"/>
    </source>
</evidence>
<evidence type="ECO:0000313" key="3">
    <source>
        <dbReference type="Proteomes" id="UP000198748"/>
    </source>
</evidence>
<reference evidence="3" key="1">
    <citation type="submission" date="2016-10" db="EMBL/GenBank/DDBJ databases">
        <authorList>
            <person name="Varghese N."/>
            <person name="Submissions S."/>
        </authorList>
    </citation>
    <scope>NUCLEOTIDE SEQUENCE [LARGE SCALE GENOMIC DNA]</scope>
    <source>
        <strain evidence="3">DSM 25329</strain>
    </source>
</reference>
<sequence length="77" mass="8921">MEKPNEFEQYIIDKVKERRLALGMTQKDLSFLLDVSEGYVGLVESSKTDDKYSLRRLNDLAKILQCSPKDFLPENPL</sequence>
<accession>A0A1G7MI03</accession>
<proteinExistence type="predicted"/>
<dbReference type="OrthoDB" id="1098513at2"/>
<dbReference type="RefSeq" id="WP_090153651.1">
    <property type="nucleotide sequence ID" value="NZ_FNAN01000011.1"/>
</dbReference>
<gene>
    <name evidence="2" type="ORF">SAMN04487996_111275</name>
</gene>
<protein>
    <submittedName>
        <fullName evidence="2">Helix-turn-helix</fullName>
    </submittedName>
</protein>
<dbReference type="CDD" id="cd00093">
    <property type="entry name" value="HTH_XRE"/>
    <property type="match status" value="1"/>
</dbReference>
<dbReference type="InterPro" id="IPR001387">
    <property type="entry name" value="Cro/C1-type_HTH"/>
</dbReference>
<name>A0A1G7MI03_9BACT</name>
<dbReference type="Proteomes" id="UP000198748">
    <property type="component" value="Unassembled WGS sequence"/>
</dbReference>
<dbReference type="Gene3D" id="1.10.260.40">
    <property type="entry name" value="lambda repressor-like DNA-binding domains"/>
    <property type="match status" value="1"/>
</dbReference>
<dbReference type="PROSITE" id="PS50943">
    <property type="entry name" value="HTH_CROC1"/>
    <property type="match status" value="1"/>
</dbReference>
<dbReference type="SUPFAM" id="SSF47413">
    <property type="entry name" value="lambda repressor-like DNA-binding domains"/>
    <property type="match status" value="1"/>
</dbReference>
<organism evidence="2 3">
    <name type="scientific">Dyadobacter soli</name>
    <dbReference type="NCBI Taxonomy" id="659014"/>
    <lineage>
        <taxon>Bacteria</taxon>
        <taxon>Pseudomonadati</taxon>
        <taxon>Bacteroidota</taxon>
        <taxon>Cytophagia</taxon>
        <taxon>Cytophagales</taxon>
        <taxon>Spirosomataceae</taxon>
        <taxon>Dyadobacter</taxon>
    </lineage>
</organism>
<dbReference type="SMART" id="SM00530">
    <property type="entry name" value="HTH_XRE"/>
    <property type="match status" value="1"/>
</dbReference>
<keyword evidence="3" id="KW-1185">Reference proteome</keyword>
<dbReference type="Pfam" id="PF01381">
    <property type="entry name" value="HTH_3"/>
    <property type="match status" value="1"/>
</dbReference>
<dbReference type="GO" id="GO:0003677">
    <property type="term" value="F:DNA binding"/>
    <property type="evidence" value="ECO:0007669"/>
    <property type="project" value="InterPro"/>
</dbReference>
<evidence type="ECO:0000259" key="1">
    <source>
        <dbReference type="PROSITE" id="PS50943"/>
    </source>
</evidence>
<dbReference type="STRING" id="659014.SAMN04487996_111275"/>
<dbReference type="AlphaFoldDB" id="A0A1G7MI03"/>
<dbReference type="EMBL" id="FNAN01000011">
    <property type="protein sequence ID" value="SDF61304.1"/>
    <property type="molecule type" value="Genomic_DNA"/>
</dbReference>